<accession>A0A923HMG5</accession>
<keyword evidence="3" id="KW-1185">Reference proteome</keyword>
<name>A0A923HMG5_9BURK</name>
<evidence type="ECO:0000313" key="2">
    <source>
        <dbReference type="EMBL" id="MBC3881068.1"/>
    </source>
</evidence>
<keyword evidence="1" id="KW-0472">Membrane</keyword>
<dbReference type="AlphaFoldDB" id="A0A923HMG5"/>
<dbReference type="Proteomes" id="UP000627446">
    <property type="component" value="Unassembled WGS sequence"/>
</dbReference>
<sequence length="88" mass="10180">MFKTKTWSKAVFLALSLAAILSTLLFKKLGLEQFSPNIDQMIAFVFALFGMERLFKSIILVFLPDHKPTQDEQFLKNKEIVQETLQSR</sequence>
<evidence type="ECO:0000256" key="1">
    <source>
        <dbReference type="SAM" id="Phobius"/>
    </source>
</evidence>
<feature type="transmembrane region" description="Helical" evidence="1">
    <location>
        <begin position="42"/>
        <end position="63"/>
    </location>
</feature>
<dbReference type="EMBL" id="JACOFZ010000001">
    <property type="protein sequence ID" value="MBC3881068.1"/>
    <property type="molecule type" value="Genomic_DNA"/>
</dbReference>
<protein>
    <submittedName>
        <fullName evidence="2">Uncharacterized protein</fullName>
    </submittedName>
</protein>
<keyword evidence="1" id="KW-1133">Transmembrane helix</keyword>
<proteinExistence type="predicted"/>
<comment type="caution">
    <text evidence="2">The sequence shown here is derived from an EMBL/GenBank/DDBJ whole genome shotgun (WGS) entry which is preliminary data.</text>
</comment>
<dbReference type="RefSeq" id="WP_186914484.1">
    <property type="nucleotide sequence ID" value="NZ_JACOFZ010000001.1"/>
</dbReference>
<reference evidence="2" key="1">
    <citation type="submission" date="2020-08" db="EMBL/GenBank/DDBJ databases">
        <title>Novel species isolated from subtropical streams in China.</title>
        <authorList>
            <person name="Lu H."/>
        </authorList>
    </citation>
    <scope>NUCLEOTIDE SEQUENCE</scope>
    <source>
        <strain evidence="2">LX22W</strain>
    </source>
</reference>
<evidence type="ECO:0000313" key="3">
    <source>
        <dbReference type="Proteomes" id="UP000627446"/>
    </source>
</evidence>
<gene>
    <name evidence="2" type="ORF">H8K36_06760</name>
</gene>
<organism evidence="2 3">
    <name type="scientific">Undibacterium nitidum</name>
    <dbReference type="NCBI Taxonomy" id="2762298"/>
    <lineage>
        <taxon>Bacteria</taxon>
        <taxon>Pseudomonadati</taxon>
        <taxon>Pseudomonadota</taxon>
        <taxon>Betaproteobacteria</taxon>
        <taxon>Burkholderiales</taxon>
        <taxon>Oxalobacteraceae</taxon>
        <taxon>Undibacterium</taxon>
    </lineage>
</organism>
<keyword evidence="1" id="KW-0812">Transmembrane</keyword>